<protein>
    <recommendedName>
        <fullName evidence="9">Alanine--tRNA ligase</fullName>
        <ecNumber evidence="9">6.1.1.7</ecNumber>
    </recommendedName>
    <alternativeName>
        <fullName evidence="9">Alanyl-tRNA synthetase</fullName>
        <shortName evidence="9">AlaRS</shortName>
    </alternativeName>
</protein>
<dbReference type="InterPro" id="IPR018163">
    <property type="entry name" value="Thr/Ala-tRNA-synth_IIc_edit"/>
</dbReference>
<dbReference type="GO" id="GO:0008270">
    <property type="term" value="F:zinc ion binding"/>
    <property type="evidence" value="ECO:0007669"/>
    <property type="project" value="UniProtKB-UniRule"/>
</dbReference>
<dbReference type="GO" id="GO:0005829">
    <property type="term" value="C:cytosol"/>
    <property type="evidence" value="ECO:0007669"/>
    <property type="project" value="TreeGrafter"/>
</dbReference>
<dbReference type="Gene3D" id="3.30.930.10">
    <property type="entry name" value="Bira Bifunctional Protein, Domain 2"/>
    <property type="match status" value="1"/>
</dbReference>
<sequence length="634" mass="71258">MTTHDIRRLYLDYFEKQGHAIVPSSSLLPENDPTTLFTGSGMQPMVPYLLGQKHPLGTRLTDSQKCFRSQDVEEVGDNRHTTFFEMLGNWSLGDYFKAEQIPWMYGFLTRELKLDPARLYFTCFRGLTEIGIPRDEESAELWRNLLQTDGVDAGIADFPERDGLQGARIFYYDEKKNWWSRAGVPGAMPIGEPGGPDTEMFWDFGAEGRRHENSAWRELPCHVNCDCGRFMEIGNNVFMQYQRTESGFSALPQKNVDFGGGLERLSAALSDEPDIFKIDLFAPARVKLEELTGQTYGAAAADTRAMRIILDHLRAAVFLIADGAAPGNKDQGYFVRRLLRRSIRYAQKIGRRQSFCPALGEAVIKTYAASYPQLAHEAGRILEELEQEEAKFRRTLDQGMRQFDVLVQGLKNGSSISADAAFDLYQSYGFPLEMTEELAAERSLAVDTKGFDLEMKRHQELSRQGSEHKFKGGLSDHSEMSVKYHTATHLLHATLKKVLGEHVEQRGSNITPERLRFDFSHPAKMTAEQISETEKLINAAISRDYPVSWQEMSVEEARAKQAIGLFAERYDGIVKVYTIGDSGEPAVADPGAPAYSREICGGPHVEHTGVLGHFRIVKEEACSAGIRRIKAVLE</sequence>
<proteinExistence type="inferred from homology"/>
<dbReference type="STRING" id="1619044.UY92_C0015G0032"/>
<dbReference type="HAMAP" id="MF_00036_B">
    <property type="entry name" value="Ala_tRNA_synth_B"/>
    <property type="match status" value="1"/>
</dbReference>
<keyword evidence="7 9" id="KW-0648">Protein biosynthesis</keyword>
<keyword evidence="4 9" id="KW-0547">Nucleotide-binding</keyword>
<dbReference type="InterPro" id="IPR012947">
    <property type="entry name" value="tRNA_SAD"/>
</dbReference>
<dbReference type="CDD" id="cd00673">
    <property type="entry name" value="AlaRS_core"/>
    <property type="match status" value="1"/>
</dbReference>
<dbReference type="InterPro" id="IPR045864">
    <property type="entry name" value="aa-tRNA-synth_II/BPL/LPL"/>
</dbReference>
<comment type="domain">
    <text evidence="9">Consists of three domains; the N-terminal catalytic domain, the editing domain and the C-terminal C-Ala domain. The editing domain removes incorrectly charged amino acids, while the C-Ala domain, along with tRNA(Ala), serves as a bridge to cooperatively bring together the editing and aminoacylation centers thus stimulating deacylation of misacylated tRNAs.</text>
</comment>
<dbReference type="GO" id="GO:0000049">
    <property type="term" value="F:tRNA binding"/>
    <property type="evidence" value="ECO:0007669"/>
    <property type="project" value="UniProtKB-KW"/>
</dbReference>
<dbReference type="GO" id="GO:0006419">
    <property type="term" value="P:alanyl-tRNA aminoacylation"/>
    <property type="evidence" value="ECO:0007669"/>
    <property type="project" value="UniProtKB-UniRule"/>
</dbReference>
<keyword evidence="3 9" id="KW-0436">Ligase</keyword>
<feature type="domain" description="Alanyl-transfer RNA synthetases family profile" evidence="10">
    <location>
        <begin position="1"/>
        <end position="634"/>
    </location>
</feature>
<dbReference type="SUPFAM" id="SSF101353">
    <property type="entry name" value="Putative anticodon-binding domain of alanyl-tRNA synthetase (AlaRS)"/>
    <property type="match status" value="1"/>
</dbReference>
<dbReference type="FunFam" id="3.30.980.10:FF:000004">
    <property type="entry name" value="Alanine--tRNA ligase, cytoplasmic"/>
    <property type="match status" value="1"/>
</dbReference>
<dbReference type="SUPFAM" id="SSF55681">
    <property type="entry name" value="Class II aaRS and biotin synthetases"/>
    <property type="match status" value="1"/>
</dbReference>
<evidence type="ECO:0000256" key="7">
    <source>
        <dbReference type="ARBA" id="ARBA00022917"/>
    </source>
</evidence>
<dbReference type="PANTHER" id="PTHR11777">
    <property type="entry name" value="ALANYL-TRNA SYNTHETASE"/>
    <property type="match status" value="1"/>
</dbReference>
<dbReference type="AlphaFoldDB" id="A0A0G1YEM3"/>
<dbReference type="InterPro" id="IPR050058">
    <property type="entry name" value="Ala-tRNA_ligase"/>
</dbReference>
<dbReference type="NCBIfam" id="NF002436">
    <property type="entry name" value="PRK01584.1"/>
    <property type="match status" value="1"/>
</dbReference>
<comment type="similarity">
    <text evidence="1 9">Belongs to the class-II aminoacyl-tRNA synthetase family.</text>
</comment>
<feature type="binding site" evidence="9">
    <location>
        <position position="604"/>
    </location>
    <ligand>
        <name>Zn(2+)</name>
        <dbReference type="ChEBI" id="CHEBI:29105"/>
    </ligand>
</feature>
<feature type="binding site" evidence="9">
    <location>
        <position position="600"/>
    </location>
    <ligand>
        <name>Zn(2+)</name>
        <dbReference type="ChEBI" id="CHEBI:29105"/>
    </ligand>
</feature>
<dbReference type="PROSITE" id="PS50860">
    <property type="entry name" value="AA_TRNA_LIGASE_II_ALA"/>
    <property type="match status" value="1"/>
</dbReference>
<keyword evidence="9" id="KW-0963">Cytoplasm</keyword>
<keyword evidence="9" id="KW-0862">Zinc</keyword>
<dbReference type="EC" id="6.1.1.7" evidence="9"/>
<evidence type="ECO:0000256" key="6">
    <source>
        <dbReference type="ARBA" id="ARBA00022884"/>
    </source>
</evidence>
<comment type="subcellular location">
    <subcellularLocation>
        <location evidence="9">Cytoplasm</location>
    </subcellularLocation>
</comment>
<evidence type="ECO:0000313" key="11">
    <source>
        <dbReference type="EMBL" id="KKW41620.1"/>
    </source>
</evidence>
<dbReference type="InterPro" id="IPR018165">
    <property type="entry name" value="Ala-tRNA-synth_IIc_core"/>
</dbReference>
<dbReference type="GO" id="GO:0004813">
    <property type="term" value="F:alanine-tRNA ligase activity"/>
    <property type="evidence" value="ECO:0007669"/>
    <property type="project" value="UniProtKB-UniRule"/>
</dbReference>
<feature type="binding site" evidence="9">
    <location>
        <position position="489"/>
    </location>
    <ligand>
        <name>Zn(2+)</name>
        <dbReference type="ChEBI" id="CHEBI:29105"/>
    </ligand>
</feature>
<dbReference type="InterPro" id="IPR023033">
    <property type="entry name" value="Ala_tRNA_ligase_euk/bac"/>
</dbReference>
<evidence type="ECO:0000256" key="5">
    <source>
        <dbReference type="ARBA" id="ARBA00022840"/>
    </source>
</evidence>
<keyword evidence="8 9" id="KW-0030">Aminoacyl-tRNA synthetase</keyword>
<dbReference type="Proteomes" id="UP000033870">
    <property type="component" value="Unassembled WGS sequence"/>
</dbReference>
<dbReference type="GO" id="GO:0002161">
    <property type="term" value="F:aminoacyl-tRNA deacylase activity"/>
    <property type="evidence" value="ECO:0007669"/>
    <property type="project" value="TreeGrafter"/>
</dbReference>
<comment type="caution">
    <text evidence="11">The sequence shown here is derived from an EMBL/GenBank/DDBJ whole genome shotgun (WGS) entry which is preliminary data.</text>
</comment>
<evidence type="ECO:0000256" key="9">
    <source>
        <dbReference type="HAMAP-Rule" id="MF_00036"/>
    </source>
</evidence>
<accession>A0A0G1YEM3</accession>
<dbReference type="SUPFAM" id="SSF55186">
    <property type="entry name" value="ThrRS/AlaRS common domain"/>
    <property type="match status" value="1"/>
</dbReference>
<comment type="cofactor">
    <cofactor evidence="9">
        <name>Zn(2+)</name>
        <dbReference type="ChEBI" id="CHEBI:29105"/>
    </cofactor>
    <text evidence="9">Binds 1 zinc ion per subunit.</text>
</comment>
<dbReference type="Gene3D" id="3.30.980.10">
    <property type="entry name" value="Threonyl-trna Synthetase, Chain A, domain 2"/>
    <property type="match status" value="1"/>
</dbReference>
<dbReference type="InterPro" id="IPR002318">
    <property type="entry name" value="Ala-tRNA-lgiase_IIc"/>
</dbReference>
<dbReference type="Gene3D" id="3.30.54.20">
    <property type="match status" value="1"/>
</dbReference>
<evidence type="ECO:0000256" key="1">
    <source>
        <dbReference type="ARBA" id="ARBA00008226"/>
    </source>
</evidence>
<comment type="catalytic activity">
    <reaction evidence="9">
        <text>tRNA(Ala) + L-alanine + ATP = L-alanyl-tRNA(Ala) + AMP + diphosphate</text>
        <dbReference type="Rhea" id="RHEA:12540"/>
        <dbReference type="Rhea" id="RHEA-COMP:9657"/>
        <dbReference type="Rhea" id="RHEA-COMP:9923"/>
        <dbReference type="ChEBI" id="CHEBI:30616"/>
        <dbReference type="ChEBI" id="CHEBI:33019"/>
        <dbReference type="ChEBI" id="CHEBI:57972"/>
        <dbReference type="ChEBI" id="CHEBI:78442"/>
        <dbReference type="ChEBI" id="CHEBI:78497"/>
        <dbReference type="ChEBI" id="CHEBI:456215"/>
        <dbReference type="EC" id="6.1.1.7"/>
    </reaction>
</comment>
<gene>
    <name evidence="9" type="primary">alaS</name>
    <name evidence="11" type="ORF">UY92_C0015G0032</name>
</gene>
<dbReference type="EMBL" id="LCRX01000015">
    <property type="protein sequence ID" value="KKW41620.1"/>
    <property type="molecule type" value="Genomic_DNA"/>
</dbReference>
<evidence type="ECO:0000313" key="12">
    <source>
        <dbReference type="Proteomes" id="UP000033870"/>
    </source>
</evidence>
<keyword evidence="9" id="KW-0479">Metal-binding</keyword>
<dbReference type="SMART" id="SM00863">
    <property type="entry name" value="tRNA_SAD"/>
    <property type="match status" value="1"/>
</dbReference>
<evidence type="ECO:0000256" key="4">
    <source>
        <dbReference type="ARBA" id="ARBA00022741"/>
    </source>
</evidence>
<evidence type="ECO:0000256" key="8">
    <source>
        <dbReference type="ARBA" id="ARBA00023146"/>
    </source>
</evidence>
<keyword evidence="6 9" id="KW-0694">RNA-binding</keyword>
<evidence type="ECO:0000256" key="3">
    <source>
        <dbReference type="ARBA" id="ARBA00022598"/>
    </source>
</evidence>
<keyword evidence="5 9" id="KW-0067">ATP-binding</keyword>
<comment type="function">
    <text evidence="9">Catalyzes the attachment of alanine to tRNA(Ala) in a two-step reaction: alanine is first activated by ATP to form Ala-AMP and then transferred to the acceptor end of tRNA(Ala). Also edits incorrectly charged Ser-tRNA(Ala) and Gly-tRNA(Ala) via its editing domain.</text>
</comment>
<dbReference type="GO" id="GO:0005524">
    <property type="term" value="F:ATP binding"/>
    <property type="evidence" value="ECO:0007669"/>
    <property type="project" value="UniProtKB-UniRule"/>
</dbReference>
<name>A0A0G1YEM3_9BACT</name>
<dbReference type="Pfam" id="PF01411">
    <property type="entry name" value="tRNA-synt_2c"/>
    <property type="match status" value="1"/>
</dbReference>
<dbReference type="PANTHER" id="PTHR11777:SF9">
    <property type="entry name" value="ALANINE--TRNA LIGASE, CYTOPLASMIC"/>
    <property type="match status" value="1"/>
</dbReference>
<feature type="binding site" evidence="9">
    <location>
        <position position="485"/>
    </location>
    <ligand>
        <name>Zn(2+)</name>
        <dbReference type="ChEBI" id="CHEBI:29105"/>
    </ligand>
</feature>
<dbReference type="Pfam" id="PF07973">
    <property type="entry name" value="tRNA_SAD"/>
    <property type="match status" value="1"/>
</dbReference>
<organism evidence="11 12">
    <name type="scientific">Candidatus Magasanikbacteria bacterium GW2011_GWA2_56_11</name>
    <dbReference type="NCBI Taxonomy" id="1619044"/>
    <lineage>
        <taxon>Bacteria</taxon>
        <taxon>Candidatus Magasanikiibacteriota</taxon>
    </lineage>
</organism>
<reference evidence="11 12" key="1">
    <citation type="journal article" date="2015" name="Nature">
        <title>rRNA introns, odd ribosomes, and small enigmatic genomes across a large radiation of phyla.</title>
        <authorList>
            <person name="Brown C.T."/>
            <person name="Hug L.A."/>
            <person name="Thomas B.C."/>
            <person name="Sharon I."/>
            <person name="Castelle C.J."/>
            <person name="Singh A."/>
            <person name="Wilkins M.J."/>
            <person name="Williams K.H."/>
            <person name="Banfield J.F."/>
        </authorList>
    </citation>
    <scope>NUCLEOTIDE SEQUENCE [LARGE SCALE GENOMIC DNA]</scope>
</reference>
<keyword evidence="2 9" id="KW-0820">tRNA-binding</keyword>
<evidence type="ECO:0000256" key="2">
    <source>
        <dbReference type="ARBA" id="ARBA00022555"/>
    </source>
</evidence>
<evidence type="ECO:0000259" key="10">
    <source>
        <dbReference type="PROSITE" id="PS50860"/>
    </source>
</evidence>
<dbReference type="PRINTS" id="PR00980">
    <property type="entry name" value="TRNASYNTHALA"/>
</dbReference>
<dbReference type="PATRIC" id="fig|1619044.3.peg.1149"/>
<dbReference type="InterPro" id="IPR018162">
    <property type="entry name" value="Ala-tRNA-ligase_IIc_anticod-bd"/>
</dbReference>
<dbReference type="InterPro" id="IPR018164">
    <property type="entry name" value="Ala-tRNA-synth_IIc_N"/>
</dbReference>